<protein>
    <submittedName>
        <fullName evidence="2">Down syndrome critical region protein 3, variant 2</fullName>
    </submittedName>
</protein>
<evidence type="ECO:0000256" key="1">
    <source>
        <dbReference type="SAM" id="Phobius"/>
    </source>
</evidence>
<evidence type="ECO:0000313" key="3">
    <source>
        <dbReference type="Proteomes" id="UP000790347"/>
    </source>
</evidence>
<dbReference type="EMBL" id="ASGP02000007">
    <property type="protein sequence ID" value="KAH9497011.1"/>
    <property type="molecule type" value="Genomic_DNA"/>
</dbReference>
<comment type="caution">
    <text evidence="2">The sequence shown here is derived from an EMBL/GenBank/DDBJ whole genome shotgun (WGS) entry which is preliminary data.</text>
</comment>
<keyword evidence="1" id="KW-1133">Transmembrane helix</keyword>
<keyword evidence="1" id="KW-0472">Membrane</keyword>
<reference evidence="2" key="1">
    <citation type="submission" date="2013-05" db="EMBL/GenBank/DDBJ databases">
        <authorList>
            <person name="Yim A.K.Y."/>
            <person name="Chan T.F."/>
            <person name="Ji K.M."/>
            <person name="Liu X.Y."/>
            <person name="Zhou J.W."/>
            <person name="Li R.Q."/>
            <person name="Yang K.Y."/>
            <person name="Li J."/>
            <person name="Li M."/>
            <person name="Law P.T.W."/>
            <person name="Wu Y.L."/>
            <person name="Cai Z.L."/>
            <person name="Qin H."/>
            <person name="Bao Y."/>
            <person name="Leung R.K.K."/>
            <person name="Ng P.K.S."/>
            <person name="Zou J."/>
            <person name="Zhong X.J."/>
            <person name="Ran P.X."/>
            <person name="Zhong N.S."/>
            <person name="Liu Z.G."/>
            <person name="Tsui S.K.W."/>
        </authorList>
    </citation>
    <scope>NUCLEOTIDE SEQUENCE</scope>
    <source>
        <strain evidence="2">Derf</strain>
        <tissue evidence="2">Whole organism</tissue>
    </source>
</reference>
<name>A0A922KUF6_DERFA</name>
<dbReference type="AlphaFoldDB" id="A0A922KUF6"/>
<feature type="transmembrane region" description="Helical" evidence="1">
    <location>
        <begin position="20"/>
        <end position="45"/>
    </location>
</feature>
<keyword evidence="1" id="KW-0812">Transmembrane</keyword>
<keyword evidence="3" id="KW-1185">Reference proteome</keyword>
<dbReference type="Proteomes" id="UP000790347">
    <property type="component" value="Unassembled WGS sequence"/>
</dbReference>
<reference evidence="2" key="2">
    <citation type="journal article" date="2022" name="Res Sq">
        <title>Comparative Genomics Reveals Insights into the Divergent Evolution of Astigmatic Mites and Household Pest Adaptations.</title>
        <authorList>
            <person name="Xiong Q."/>
            <person name="Wan A.T.-Y."/>
            <person name="Liu X.-Y."/>
            <person name="Fung C.S.-H."/>
            <person name="Xiao X."/>
            <person name="Malainual N."/>
            <person name="Hou J."/>
            <person name="Wang L."/>
            <person name="Wang M."/>
            <person name="Yang K."/>
            <person name="Cui Y."/>
            <person name="Leung E."/>
            <person name="Nong W."/>
            <person name="Shin S.-K."/>
            <person name="Au S."/>
            <person name="Jeong K.Y."/>
            <person name="Chew F.T."/>
            <person name="Hui J."/>
            <person name="Leung T.F."/>
            <person name="Tungtrongchitr A."/>
            <person name="Zhong N."/>
            <person name="Liu Z."/>
            <person name="Tsui S."/>
        </authorList>
    </citation>
    <scope>NUCLEOTIDE SEQUENCE</scope>
    <source>
        <strain evidence="2">Derf</strain>
        <tissue evidence="2">Whole organism</tissue>
    </source>
</reference>
<accession>A0A922KUF6</accession>
<evidence type="ECO:0000313" key="2">
    <source>
        <dbReference type="EMBL" id="KAH9497011.1"/>
    </source>
</evidence>
<proteinExistence type="predicted"/>
<gene>
    <name evidence="2" type="primary">DSCR3_2</name>
    <name evidence="2" type="ORF">DERF_013028</name>
</gene>
<organism evidence="2 3">
    <name type="scientific">Dermatophagoides farinae</name>
    <name type="common">American house dust mite</name>
    <dbReference type="NCBI Taxonomy" id="6954"/>
    <lineage>
        <taxon>Eukaryota</taxon>
        <taxon>Metazoa</taxon>
        <taxon>Ecdysozoa</taxon>
        <taxon>Arthropoda</taxon>
        <taxon>Chelicerata</taxon>
        <taxon>Arachnida</taxon>
        <taxon>Acari</taxon>
        <taxon>Acariformes</taxon>
        <taxon>Sarcoptiformes</taxon>
        <taxon>Astigmata</taxon>
        <taxon>Psoroptidia</taxon>
        <taxon>Analgoidea</taxon>
        <taxon>Pyroglyphidae</taxon>
        <taxon>Dermatophagoidinae</taxon>
        <taxon>Dermatophagoides</taxon>
    </lineage>
</organism>
<sequence>MLTAGGGGGGIVGMVEDAAAGTIIGAIIGAATAAVVGALIVIGLLQRYWPFIASIAASDASKLAKLMNA</sequence>